<keyword evidence="3" id="KW-1185">Reference proteome</keyword>
<comment type="caution">
    <text evidence="2">The sequence shown here is derived from an EMBL/GenBank/DDBJ whole genome shotgun (WGS) entry which is preliminary data.</text>
</comment>
<dbReference type="Proteomes" id="UP000813018">
    <property type="component" value="Unassembled WGS sequence"/>
</dbReference>
<dbReference type="EMBL" id="JAHYXK010000006">
    <property type="protein sequence ID" value="MBW7467326.1"/>
    <property type="molecule type" value="Genomic_DNA"/>
</dbReference>
<evidence type="ECO:0000313" key="2">
    <source>
        <dbReference type="EMBL" id="MBW7467326.1"/>
    </source>
</evidence>
<protein>
    <submittedName>
        <fullName evidence="2">DUF4296 domain-containing protein</fullName>
    </submittedName>
</protein>
<name>A0ABS7CUH7_9BACT</name>
<reference evidence="2 3" key="1">
    <citation type="journal article" date="2016" name="Int. J. Syst. Evol. Microbiol.">
        <title>Pontibacter aydingkolensis sp. nov., isolated from soil of a salt lake.</title>
        <authorList>
            <person name="Osman G."/>
            <person name="Zhang T."/>
            <person name="Lou K."/>
            <person name="Gao Y."/>
            <person name="Chang W."/>
            <person name="Lin Q."/>
            <person name="Yang H.M."/>
            <person name="Huo X.D."/>
            <person name="Wang N."/>
        </authorList>
    </citation>
    <scope>NUCLEOTIDE SEQUENCE [LARGE SCALE GENOMIC DNA]</scope>
    <source>
        <strain evidence="2 3">KACC 19255</strain>
    </source>
</reference>
<organism evidence="2 3">
    <name type="scientific">Pontibacter aydingkolensis</name>
    <dbReference type="NCBI Taxonomy" id="1911536"/>
    <lineage>
        <taxon>Bacteria</taxon>
        <taxon>Pseudomonadati</taxon>
        <taxon>Bacteroidota</taxon>
        <taxon>Cytophagia</taxon>
        <taxon>Cytophagales</taxon>
        <taxon>Hymenobacteraceae</taxon>
        <taxon>Pontibacter</taxon>
    </lineage>
</organism>
<dbReference type="InterPro" id="IPR025381">
    <property type="entry name" value="DUF4296"/>
</dbReference>
<sequence length="94" mass="11145">MVQVLADIHIAESQVESKVIYPDTALMSFNFREKEIFEEHGVTEQEFRSTYQYYLDNLKQMDELYEIIVDTLSLRETKMRASGNELKKLDDFVE</sequence>
<evidence type="ECO:0000313" key="3">
    <source>
        <dbReference type="Proteomes" id="UP000813018"/>
    </source>
</evidence>
<evidence type="ECO:0000259" key="1">
    <source>
        <dbReference type="Pfam" id="PF14129"/>
    </source>
</evidence>
<dbReference type="Pfam" id="PF14129">
    <property type="entry name" value="DUF4296"/>
    <property type="match status" value="1"/>
</dbReference>
<proteinExistence type="predicted"/>
<gene>
    <name evidence="2" type="ORF">K0O23_09610</name>
</gene>
<accession>A0ABS7CUH7</accession>
<feature type="domain" description="DUF4296" evidence="1">
    <location>
        <begin position="1"/>
        <end position="76"/>
    </location>
</feature>